<dbReference type="InterPro" id="IPR018485">
    <property type="entry name" value="FGGY_C"/>
</dbReference>
<gene>
    <name evidence="7" type="ORF">SCMC78_00710</name>
</gene>
<dbReference type="PANTHER" id="PTHR43095">
    <property type="entry name" value="SUGAR KINASE"/>
    <property type="match status" value="1"/>
</dbReference>
<dbReference type="PANTHER" id="PTHR43095:SF5">
    <property type="entry name" value="XYLULOSE KINASE"/>
    <property type="match status" value="1"/>
</dbReference>
<dbReference type="InterPro" id="IPR000577">
    <property type="entry name" value="Carb_kinase_FGGY"/>
</dbReference>
<evidence type="ECO:0000256" key="1">
    <source>
        <dbReference type="ARBA" id="ARBA00009156"/>
    </source>
</evidence>
<dbReference type="Pfam" id="PF02782">
    <property type="entry name" value="FGGY_C"/>
    <property type="match status" value="1"/>
</dbReference>
<name>A0AB33K9C2_9ACTN</name>
<feature type="domain" description="Carbohydrate kinase FGGY N-terminal" evidence="5">
    <location>
        <begin position="4"/>
        <end position="244"/>
    </location>
</feature>
<proteinExistence type="inferred from homology"/>
<dbReference type="KEGG" id="stcm:SCMC78_00710"/>
<evidence type="ECO:0000259" key="5">
    <source>
        <dbReference type="Pfam" id="PF00370"/>
    </source>
</evidence>
<dbReference type="RefSeq" id="WP_408053163.1">
    <property type="nucleotide sequence ID" value="NZ_AP035884.1"/>
</dbReference>
<evidence type="ECO:0000313" key="7">
    <source>
        <dbReference type="EMBL" id="BFP50264.1"/>
    </source>
</evidence>
<reference evidence="7" key="1">
    <citation type="submission" date="2024-07" db="EMBL/GenBank/DDBJ databases">
        <title>Complete genome sequences of cellulolytic bacteria, Kitasatospora sp. CMC57 and Streptomyces sp. CMC78, isolated from Japanese agricultural soil.</title>
        <authorList>
            <person name="Hashimoto T."/>
            <person name="Ito M."/>
            <person name="Iwamoto M."/>
            <person name="Fukahori D."/>
            <person name="Shoda T."/>
            <person name="Sakoda M."/>
            <person name="Morohoshi T."/>
            <person name="Mitsuboshi M."/>
            <person name="Nishizawa T."/>
        </authorList>
    </citation>
    <scope>NUCLEOTIDE SEQUENCE</scope>
    <source>
        <strain evidence="7">CMC78</strain>
    </source>
</reference>
<dbReference type="InterPro" id="IPR018484">
    <property type="entry name" value="FGGY_N"/>
</dbReference>
<comment type="similarity">
    <text evidence="1">Belongs to the FGGY kinase family.</text>
</comment>
<dbReference type="InterPro" id="IPR050406">
    <property type="entry name" value="FGGY_Carb_Kinase"/>
</dbReference>
<dbReference type="Pfam" id="PF00370">
    <property type="entry name" value="FGGY_N"/>
    <property type="match status" value="1"/>
</dbReference>
<accession>A0AB33K9C2</accession>
<dbReference type="GO" id="GO:0042732">
    <property type="term" value="P:D-xylose metabolic process"/>
    <property type="evidence" value="ECO:0007669"/>
    <property type="project" value="UniProtKB-KW"/>
</dbReference>
<dbReference type="Gene3D" id="3.30.420.40">
    <property type="match status" value="2"/>
</dbReference>
<dbReference type="SUPFAM" id="SSF53067">
    <property type="entry name" value="Actin-like ATPase domain"/>
    <property type="match status" value="2"/>
</dbReference>
<dbReference type="InterPro" id="IPR043129">
    <property type="entry name" value="ATPase_NBD"/>
</dbReference>
<evidence type="ECO:0000256" key="4">
    <source>
        <dbReference type="ARBA" id="ARBA00022777"/>
    </source>
</evidence>
<dbReference type="EMBL" id="AP035884">
    <property type="protein sequence ID" value="BFP50264.1"/>
    <property type="molecule type" value="Genomic_DNA"/>
</dbReference>
<keyword evidence="2" id="KW-0119">Carbohydrate metabolism</keyword>
<keyword evidence="4 7" id="KW-0418">Kinase</keyword>
<keyword evidence="2" id="KW-0859">Xylose metabolism</keyword>
<feature type="domain" description="Carbohydrate kinase FGGY C-terminal" evidence="6">
    <location>
        <begin position="273"/>
        <end position="434"/>
    </location>
</feature>
<dbReference type="GO" id="GO:0016301">
    <property type="term" value="F:kinase activity"/>
    <property type="evidence" value="ECO:0007669"/>
    <property type="project" value="UniProtKB-KW"/>
</dbReference>
<keyword evidence="3" id="KW-0808">Transferase</keyword>
<sequence>MSTIIGVDIGTSVIKAVAFDGTGDGLAAASRRSHVEMLSGGRVEQDLDEVVAGVVDVVREVAAAIGRTPDAVALTGQGDGLWLRDAEGRAVRPAISWMDARASDLVTRWLADGTVATAYAHTGSGMFPGCHGPLLNWLQEHEPDALDRAAVAGYCVDAVAQRLTGRVCLDASDATLPFLDPRTRRYAPRALAACGVEGRAGLLPSPAAPGTVLGLDGRGAGLLGLPEGLPLVAGPYDLPACAIGSGVREVGDGVLILGTTLASQVLTDRVDLDPLAEPAGMWLCTPDPGRWLRAMPAMVGTAALEWVLSLVGATTADVDALLTDSPPGARGVRAFPFLSEAGERAPFVEPSAQGRLDGLSLATGRADAVRAVCEAIGYAARHCLDAAGLNGTLALCGGGTRSVMWARLIADVLGRPVRIPLEEQVGALGVVSVARASLSPGYEAPPWRHQVVDPRADVRALYEDGYERYRAELATARTLWAAPARVPVRR</sequence>
<dbReference type="AlphaFoldDB" id="A0AB33K9C2"/>
<evidence type="ECO:0000256" key="2">
    <source>
        <dbReference type="ARBA" id="ARBA00022629"/>
    </source>
</evidence>
<protein>
    <submittedName>
        <fullName evidence="7">FGGY-family carbohydrate kinase</fullName>
    </submittedName>
</protein>
<dbReference type="PIRSF" id="PIRSF000538">
    <property type="entry name" value="GlpK"/>
    <property type="match status" value="1"/>
</dbReference>
<evidence type="ECO:0000256" key="3">
    <source>
        <dbReference type="ARBA" id="ARBA00022679"/>
    </source>
</evidence>
<organism evidence="7">
    <name type="scientific">Streptomyces sp. CMC78</name>
    <dbReference type="NCBI Taxonomy" id="3231512"/>
    <lineage>
        <taxon>Bacteria</taxon>
        <taxon>Bacillati</taxon>
        <taxon>Actinomycetota</taxon>
        <taxon>Actinomycetes</taxon>
        <taxon>Kitasatosporales</taxon>
        <taxon>Streptomycetaceae</taxon>
        <taxon>Streptomyces</taxon>
    </lineage>
</organism>
<evidence type="ECO:0000259" key="6">
    <source>
        <dbReference type="Pfam" id="PF02782"/>
    </source>
</evidence>